<proteinExistence type="predicted"/>
<dbReference type="PANTHER" id="PTHR45695:SF9">
    <property type="entry name" value="LEUCOKININ RECEPTOR"/>
    <property type="match status" value="1"/>
</dbReference>
<name>A0A8B6DF06_MYTGA</name>
<keyword evidence="11" id="KW-1185">Reference proteome</keyword>
<gene>
    <name evidence="10" type="ORF">MGAL_10B072474</name>
</gene>
<dbReference type="PROSITE" id="PS50262">
    <property type="entry name" value="G_PROTEIN_RECEP_F1_2"/>
    <property type="match status" value="1"/>
</dbReference>
<feature type="transmembrane region" description="Helical" evidence="8">
    <location>
        <begin position="122"/>
        <end position="149"/>
    </location>
</feature>
<feature type="domain" description="G-protein coupled receptors family 1 profile" evidence="9">
    <location>
        <begin position="1"/>
        <end position="230"/>
    </location>
</feature>
<sequence length="274" mass="31629">MFLIVFCIPLTNLHILLFDSWPFGATACPLFKYIQWSLFLQKSLSLVVVSCDRYYVVSQPLKKRISKQNAQFVILATYVLAACVALPIAFRTKFVEVLYEGQFVGICTEIWSSSQSKTVYTISLLLLHFIIPLMIMTVSNIHIVHILWTKKIPGEPDEKRDRRVAGSKRKSVKILVSMVIIFAVAWLPMEVLTLIGVTDYALLDNKVSYLLWTFSQWWTFINCVSSPLLYFCFIKRYRKTCKEIFTKARGIRLSELVCCVRKSSVHSKEVDIFL</sequence>
<dbReference type="EMBL" id="UYJE01003371">
    <property type="protein sequence ID" value="VDI18629.1"/>
    <property type="molecule type" value="Genomic_DNA"/>
</dbReference>
<evidence type="ECO:0000256" key="5">
    <source>
        <dbReference type="ARBA" id="ARBA00023136"/>
    </source>
</evidence>
<dbReference type="OrthoDB" id="9946013at2759"/>
<protein>
    <recommendedName>
        <fullName evidence="9">G-protein coupled receptors family 1 profile domain-containing protein</fullName>
    </recommendedName>
</protein>
<dbReference type="InterPro" id="IPR017452">
    <property type="entry name" value="GPCR_Rhodpsn_7TM"/>
</dbReference>
<comment type="caution">
    <text evidence="10">The sequence shown here is derived from an EMBL/GenBank/DDBJ whole genome shotgun (WGS) entry which is preliminary data.</text>
</comment>
<keyword evidence="5 8" id="KW-0472">Membrane</keyword>
<keyword evidence="7" id="KW-0807">Transducer</keyword>
<evidence type="ECO:0000256" key="4">
    <source>
        <dbReference type="ARBA" id="ARBA00023040"/>
    </source>
</evidence>
<dbReference type="Pfam" id="PF00001">
    <property type="entry name" value="7tm_1"/>
    <property type="match status" value="1"/>
</dbReference>
<accession>A0A8B6DF06</accession>
<evidence type="ECO:0000256" key="1">
    <source>
        <dbReference type="ARBA" id="ARBA00004141"/>
    </source>
</evidence>
<reference evidence="10" key="1">
    <citation type="submission" date="2018-11" db="EMBL/GenBank/DDBJ databases">
        <authorList>
            <person name="Alioto T."/>
            <person name="Alioto T."/>
        </authorList>
    </citation>
    <scope>NUCLEOTIDE SEQUENCE</scope>
</reference>
<feature type="transmembrane region" description="Helical" evidence="8">
    <location>
        <begin position="69"/>
        <end position="90"/>
    </location>
</feature>
<dbReference type="Proteomes" id="UP000596742">
    <property type="component" value="Unassembled WGS sequence"/>
</dbReference>
<keyword evidence="2 8" id="KW-0812">Transmembrane</keyword>
<evidence type="ECO:0000313" key="11">
    <source>
        <dbReference type="Proteomes" id="UP000596742"/>
    </source>
</evidence>
<feature type="transmembrane region" description="Helical" evidence="8">
    <location>
        <begin position="170"/>
        <end position="189"/>
    </location>
</feature>
<keyword evidence="6" id="KW-0675">Receptor</keyword>
<dbReference type="GO" id="GO:0005886">
    <property type="term" value="C:plasma membrane"/>
    <property type="evidence" value="ECO:0007669"/>
    <property type="project" value="TreeGrafter"/>
</dbReference>
<comment type="subcellular location">
    <subcellularLocation>
        <location evidence="1">Membrane</location>
        <topology evidence="1">Multi-pass membrane protein</topology>
    </subcellularLocation>
</comment>
<evidence type="ECO:0000256" key="7">
    <source>
        <dbReference type="ARBA" id="ARBA00023224"/>
    </source>
</evidence>
<evidence type="ECO:0000256" key="6">
    <source>
        <dbReference type="ARBA" id="ARBA00023170"/>
    </source>
</evidence>
<dbReference type="AlphaFoldDB" id="A0A8B6DF06"/>
<keyword evidence="4" id="KW-0297">G-protein coupled receptor</keyword>
<feature type="transmembrane region" description="Helical" evidence="8">
    <location>
        <begin position="209"/>
        <end position="233"/>
    </location>
</feature>
<dbReference type="PANTHER" id="PTHR45695">
    <property type="entry name" value="LEUCOKININ RECEPTOR-RELATED"/>
    <property type="match status" value="1"/>
</dbReference>
<dbReference type="PRINTS" id="PR00237">
    <property type="entry name" value="GPCRRHODOPSN"/>
</dbReference>
<dbReference type="InterPro" id="IPR000276">
    <property type="entry name" value="GPCR_Rhodpsn"/>
</dbReference>
<dbReference type="SUPFAM" id="SSF81321">
    <property type="entry name" value="Family A G protein-coupled receptor-like"/>
    <property type="match status" value="1"/>
</dbReference>
<evidence type="ECO:0000256" key="3">
    <source>
        <dbReference type="ARBA" id="ARBA00022989"/>
    </source>
</evidence>
<evidence type="ECO:0000259" key="9">
    <source>
        <dbReference type="PROSITE" id="PS50262"/>
    </source>
</evidence>
<evidence type="ECO:0000256" key="2">
    <source>
        <dbReference type="ARBA" id="ARBA00022692"/>
    </source>
</evidence>
<evidence type="ECO:0000256" key="8">
    <source>
        <dbReference type="SAM" id="Phobius"/>
    </source>
</evidence>
<dbReference type="Gene3D" id="1.20.1070.10">
    <property type="entry name" value="Rhodopsin 7-helix transmembrane proteins"/>
    <property type="match status" value="1"/>
</dbReference>
<dbReference type="GO" id="GO:0004930">
    <property type="term" value="F:G protein-coupled receptor activity"/>
    <property type="evidence" value="ECO:0007669"/>
    <property type="project" value="UniProtKB-KW"/>
</dbReference>
<keyword evidence="3 8" id="KW-1133">Transmembrane helix</keyword>
<organism evidence="10 11">
    <name type="scientific">Mytilus galloprovincialis</name>
    <name type="common">Mediterranean mussel</name>
    <dbReference type="NCBI Taxonomy" id="29158"/>
    <lineage>
        <taxon>Eukaryota</taxon>
        <taxon>Metazoa</taxon>
        <taxon>Spiralia</taxon>
        <taxon>Lophotrochozoa</taxon>
        <taxon>Mollusca</taxon>
        <taxon>Bivalvia</taxon>
        <taxon>Autobranchia</taxon>
        <taxon>Pteriomorphia</taxon>
        <taxon>Mytilida</taxon>
        <taxon>Mytiloidea</taxon>
        <taxon>Mytilidae</taxon>
        <taxon>Mytilinae</taxon>
        <taxon>Mytilus</taxon>
    </lineage>
</organism>
<evidence type="ECO:0000313" key="10">
    <source>
        <dbReference type="EMBL" id="VDI18629.1"/>
    </source>
</evidence>